<feature type="region of interest" description="Disordered" evidence="1">
    <location>
        <begin position="1"/>
        <end position="41"/>
    </location>
</feature>
<dbReference type="AlphaFoldDB" id="A0A4R5B2I2"/>
<proteinExistence type="predicted"/>
<dbReference type="OrthoDB" id="2988719at2"/>
<comment type="caution">
    <text evidence="2">The sequence shown here is derived from an EMBL/GenBank/DDBJ whole genome shotgun (WGS) entry which is preliminary data.</text>
</comment>
<feature type="compositionally biased region" description="Polar residues" evidence="1">
    <location>
        <begin position="1"/>
        <end position="12"/>
    </location>
</feature>
<dbReference type="EMBL" id="SMKU01000197">
    <property type="protein sequence ID" value="TDD77764.1"/>
    <property type="molecule type" value="Genomic_DNA"/>
</dbReference>
<evidence type="ECO:0000313" key="2">
    <source>
        <dbReference type="EMBL" id="TDD77764.1"/>
    </source>
</evidence>
<accession>A0A4R5B2I2</accession>
<gene>
    <name evidence="2" type="ORF">E1298_29565</name>
</gene>
<organism evidence="2 3">
    <name type="scientific">Actinomadura rubrisoli</name>
    <dbReference type="NCBI Taxonomy" id="2530368"/>
    <lineage>
        <taxon>Bacteria</taxon>
        <taxon>Bacillati</taxon>
        <taxon>Actinomycetota</taxon>
        <taxon>Actinomycetes</taxon>
        <taxon>Streptosporangiales</taxon>
        <taxon>Thermomonosporaceae</taxon>
        <taxon>Actinomadura</taxon>
    </lineage>
</organism>
<dbReference type="RefSeq" id="WP_131899003.1">
    <property type="nucleotide sequence ID" value="NZ_SMKU01000197.1"/>
</dbReference>
<evidence type="ECO:0000256" key="1">
    <source>
        <dbReference type="SAM" id="MobiDB-lite"/>
    </source>
</evidence>
<reference evidence="2 3" key="1">
    <citation type="submission" date="2019-03" db="EMBL/GenBank/DDBJ databases">
        <title>Draft genome sequences of novel Actinobacteria.</title>
        <authorList>
            <person name="Sahin N."/>
            <person name="Ay H."/>
            <person name="Saygin H."/>
        </authorList>
    </citation>
    <scope>NUCLEOTIDE SEQUENCE [LARGE SCALE GENOMIC DNA]</scope>
    <source>
        <strain evidence="2 3">H3C3</strain>
    </source>
</reference>
<protein>
    <submittedName>
        <fullName evidence="2">Uncharacterized protein</fullName>
    </submittedName>
</protein>
<dbReference type="Proteomes" id="UP000294513">
    <property type="component" value="Unassembled WGS sequence"/>
</dbReference>
<sequence length="114" mass="12509">MGQSGQSASEVTTPPDYGLISPISLPDDGRIPDATAGSSTPAEYDSYFRLMRERPELATWSQSCMEVQRRVLNDLDATGLSAQDRCDMLAGFLVVLHSTLEKWLDLHGAAEVHR</sequence>
<keyword evidence="3" id="KW-1185">Reference proteome</keyword>
<evidence type="ECO:0000313" key="3">
    <source>
        <dbReference type="Proteomes" id="UP000294513"/>
    </source>
</evidence>
<name>A0A4R5B2I2_9ACTN</name>